<dbReference type="RefSeq" id="XP_073554130.1">
    <property type="nucleotide sequence ID" value="XM_073707388.1"/>
</dbReference>
<evidence type="ECO:0000313" key="2">
    <source>
        <dbReference type="Proteomes" id="UP001642720"/>
    </source>
</evidence>
<dbReference type="Proteomes" id="UP001642720">
    <property type="component" value="Unassembled WGS sequence"/>
</dbReference>
<dbReference type="GeneID" id="300581838"/>
<evidence type="ECO:0000313" key="1">
    <source>
        <dbReference type="EMBL" id="TFA97928.1"/>
    </source>
</evidence>
<accession>A0ABY2GR07</accession>
<comment type="caution">
    <text evidence="1">The sequence shown here is derived from an EMBL/GenBank/DDBJ whole genome shotgun (WGS) entry which is preliminary data.</text>
</comment>
<sequence>MPSSTAHSAADSITSHSNGIPPPWALSGPSRRCFLYHENKMFHPMPDSYRFGLYYIYGRLIMNRDFYGFPKGLPLECLECSTLVPSWGGGPLWQEDHSVKIINDELFICTAHTISGKASTLRDAIDEGRHGVCMHIATDPVAVGDPSCLKAIFHEQWFASPFHEPKSHALRALEELMELSIIEPEALRLDAARKRLRRLRRPHRLPAGTSFNTRRNISSLASARFSKLETHLICGIGDAIRAVTALGLRHNRYEEI</sequence>
<dbReference type="EMBL" id="PPTA01000025">
    <property type="protein sequence ID" value="TFA97928.1"/>
    <property type="molecule type" value="Genomic_DNA"/>
</dbReference>
<proteinExistence type="predicted"/>
<keyword evidence="2" id="KW-1185">Reference proteome</keyword>
<organism evidence="1 2">
    <name type="scientific">Trichoderma ghanense</name>
    <dbReference type="NCBI Taxonomy" id="65468"/>
    <lineage>
        <taxon>Eukaryota</taxon>
        <taxon>Fungi</taxon>
        <taxon>Dikarya</taxon>
        <taxon>Ascomycota</taxon>
        <taxon>Pezizomycotina</taxon>
        <taxon>Sordariomycetes</taxon>
        <taxon>Hypocreomycetidae</taxon>
        <taxon>Hypocreales</taxon>
        <taxon>Hypocreaceae</taxon>
        <taxon>Trichoderma</taxon>
    </lineage>
</organism>
<gene>
    <name evidence="1" type="ORF">CCMA1212_010339</name>
</gene>
<name>A0ABY2GR07_9HYPO</name>
<reference evidence="1 2" key="1">
    <citation type="submission" date="2018-01" db="EMBL/GenBank/DDBJ databases">
        <title>Genome characterization of the sugarcane-associated fungus Trichoderma ghanense CCMA-1212 and their application in lignocelulose bioconversion.</title>
        <authorList>
            <person name="Steindorff A.S."/>
            <person name="Mendes T.D."/>
            <person name="Vilela E.S.D."/>
            <person name="Rodrigues D.S."/>
            <person name="Formighieri E.F."/>
            <person name="Melo I.S."/>
            <person name="Favaro L.C.L."/>
        </authorList>
    </citation>
    <scope>NUCLEOTIDE SEQUENCE [LARGE SCALE GENOMIC DNA]</scope>
    <source>
        <strain evidence="1 2">CCMA-1212</strain>
    </source>
</reference>
<protein>
    <submittedName>
        <fullName evidence="1">Uncharacterized protein</fullName>
    </submittedName>
</protein>